<accession>A0ABT1IBQ5</accession>
<sequence length="442" mass="49289">MGNGAHTGVDHSPAGADNRNGARMKISWVKWVKVFDAEDDKVEIARLRELLNTEDEVWDAIQGALVPDTKLTTSELSLVELREVHSLLKDRVKSPFLEATEVSALAEELKLRSDPLWIEEQARKARERKEAQRATEARVLREGLSELGGDGGKWSDRADEIAAWWKAVKVAEAKETWAGAFGDNRISARQVNTAGRGGTFSVVNLSERKNADKRREIVLDRTVDGVLERLKPGNFRDPLTSANSKVRLGLHDLSASLLDSGDDKPTLDKQLKFYKDAVLVLMPVPTERDSKIFHAISSLAEPDADALRAIRNRFTRIRLAQGSDMHTIFVDDTTGPPAPAQFRYGVTGRVHLRNGDVVGADESYIAARRTNALEHSKILGDGATQPVNEIVMVYREHASETFPLFVKWDEENKRFNVLKRTNIKETTGAYIDNKGAWHDAPK</sequence>
<evidence type="ECO:0000313" key="2">
    <source>
        <dbReference type="Proteomes" id="UP001205185"/>
    </source>
</evidence>
<evidence type="ECO:0000313" key="1">
    <source>
        <dbReference type="EMBL" id="MCP2269989.1"/>
    </source>
</evidence>
<dbReference type="Proteomes" id="UP001205185">
    <property type="component" value="Unassembled WGS sequence"/>
</dbReference>
<dbReference type="EMBL" id="JAMTCO010000006">
    <property type="protein sequence ID" value="MCP2269989.1"/>
    <property type="molecule type" value="Genomic_DNA"/>
</dbReference>
<gene>
    <name evidence="1" type="ORF">LV75_002490</name>
</gene>
<comment type="caution">
    <text evidence="1">The sequence shown here is derived from an EMBL/GenBank/DDBJ whole genome shotgun (WGS) entry which is preliminary data.</text>
</comment>
<reference evidence="1 2" key="1">
    <citation type="submission" date="2022-06" db="EMBL/GenBank/DDBJ databases">
        <title>Genomic Encyclopedia of Archaeal and Bacterial Type Strains, Phase II (KMG-II): from individual species to whole genera.</title>
        <authorList>
            <person name="Goeker M."/>
        </authorList>
    </citation>
    <scope>NUCLEOTIDE SEQUENCE [LARGE SCALE GENOMIC DNA]</scope>
    <source>
        <strain evidence="1 2">DSM 44255</strain>
    </source>
</reference>
<organism evidence="1 2">
    <name type="scientific">Actinokineospora diospyrosa</name>
    <dbReference type="NCBI Taxonomy" id="103728"/>
    <lineage>
        <taxon>Bacteria</taxon>
        <taxon>Bacillati</taxon>
        <taxon>Actinomycetota</taxon>
        <taxon>Actinomycetes</taxon>
        <taxon>Pseudonocardiales</taxon>
        <taxon>Pseudonocardiaceae</taxon>
        <taxon>Actinokineospora</taxon>
    </lineage>
</organism>
<keyword evidence="2" id="KW-1185">Reference proteome</keyword>
<name>A0ABT1IBQ5_9PSEU</name>
<protein>
    <submittedName>
        <fullName evidence="1">Uncharacterized protein</fullName>
    </submittedName>
</protein>
<proteinExistence type="predicted"/>